<accession>A0A1B0CWV6</accession>
<dbReference type="GO" id="GO:0003723">
    <property type="term" value="F:RNA binding"/>
    <property type="evidence" value="ECO:0007669"/>
    <property type="project" value="TreeGrafter"/>
</dbReference>
<dbReference type="PANTHER" id="PTHR12311:SF7">
    <property type="entry name" value="ACTIVATOR OF BASAL TRANSCRIPTION 1"/>
    <property type="match status" value="1"/>
</dbReference>
<dbReference type="GO" id="GO:0000480">
    <property type="term" value="P:endonucleolytic cleavage in 5'-ETS of tricistronic rRNA transcript (SSU-rRNA, 5.8S rRNA, LSU-rRNA)"/>
    <property type="evidence" value="ECO:0007669"/>
    <property type="project" value="TreeGrafter"/>
</dbReference>
<organism evidence="1 2">
    <name type="scientific">Lutzomyia longipalpis</name>
    <name type="common">Sand fly</name>
    <dbReference type="NCBI Taxonomy" id="7200"/>
    <lineage>
        <taxon>Eukaryota</taxon>
        <taxon>Metazoa</taxon>
        <taxon>Ecdysozoa</taxon>
        <taxon>Arthropoda</taxon>
        <taxon>Hexapoda</taxon>
        <taxon>Insecta</taxon>
        <taxon>Pterygota</taxon>
        <taxon>Neoptera</taxon>
        <taxon>Endopterygota</taxon>
        <taxon>Diptera</taxon>
        <taxon>Nematocera</taxon>
        <taxon>Psychodoidea</taxon>
        <taxon>Psychodidae</taxon>
        <taxon>Lutzomyia</taxon>
        <taxon>Lutzomyia</taxon>
    </lineage>
</organism>
<dbReference type="SUPFAM" id="SSF54928">
    <property type="entry name" value="RNA-binding domain, RBD"/>
    <property type="match status" value="1"/>
</dbReference>
<proteinExistence type="predicted"/>
<reference evidence="1" key="1">
    <citation type="submission" date="2020-05" db="UniProtKB">
        <authorList>
            <consortium name="EnsemblMetazoa"/>
        </authorList>
    </citation>
    <scope>IDENTIFICATION</scope>
    <source>
        <strain evidence="1">Jacobina</strain>
    </source>
</reference>
<dbReference type="VEuPathDB" id="VectorBase:LLOJ009490"/>
<dbReference type="EnsemblMetazoa" id="LLOJ009490-RA">
    <property type="protein sequence ID" value="LLOJ009490-PA"/>
    <property type="gene ID" value="LLOJ009490"/>
</dbReference>
<dbReference type="GO" id="GO:0000472">
    <property type="term" value="P:endonucleolytic cleavage to generate mature 5'-end of SSU-rRNA from (SSU-rRNA, 5.8S rRNA, LSU-rRNA)"/>
    <property type="evidence" value="ECO:0007669"/>
    <property type="project" value="TreeGrafter"/>
</dbReference>
<keyword evidence="2" id="KW-1185">Reference proteome</keyword>
<dbReference type="InterPro" id="IPR039119">
    <property type="entry name" value="ABT1/Esf2"/>
</dbReference>
<evidence type="ECO:0000313" key="2">
    <source>
        <dbReference type="Proteomes" id="UP000092461"/>
    </source>
</evidence>
<dbReference type="GO" id="GO:0034462">
    <property type="term" value="P:small-subunit processome assembly"/>
    <property type="evidence" value="ECO:0007669"/>
    <property type="project" value="TreeGrafter"/>
</dbReference>
<dbReference type="GO" id="GO:0000447">
    <property type="term" value="P:endonucleolytic cleavage in ITS1 to separate SSU-rRNA from 5.8S rRNA and LSU-rRNA from tricistronic rRNA transcript (SSU-rRNA, 5.8S rRNA, LSU-rRNA)"/>
    <property type="evidence" value="ECO:0007669"/>
    <property type="project" value="TreeGrafter"/>
</dbReference>
<evidence type="ECO:0000313" key="1">
    <source>
        <dbReference type="EnsemblMetazoa" id="LLOJ009490-PA"/>
    </source>
</evidence>
<dbReference type="PANTHER" id="PTHR12311">
    <property type="entry name" value="ACTIVATOR OF BASAL TRANSCRIPTION 1"/>
    <property type="match status" value="1"/>
</dbReference>
<evidence type="ECO:0008006" key="3">
    <source>
        <dbReference type="Google" id="ProtNLM"/>
    </source>
</evidence>
<name>A0A1B0CWV6_LUTLO</name>
<dbReference type="GO" id="GO:0005730">
    <property type="term" value="C:nucleolus"/>
    <property type="evidence" value="ECO:0007669"/>
    <property type="project" value="TreeGrafter"/>
</dbReference>
<dbReference type="EMBL" id="AJWK01032904">
    <property type="status" value="NOT_ANNOTATED_CDS"/>
    <property type="molecule type" value="Genomic_DNA"/>
</dbReference>
<dbReference type="VEuPathDB" id="VectorBase:LLONM1_006029"/>
<dbReference type="Proteomes" id="UP000092461">
    <property type="component" value="Unassembled WGS sequence"/>
</dbReference>
<dbReference type="InterPro" id="IPR035979">
    <property type="entry name" value="RBD_domain_sf"/>
</dbReference>
<dbReference type="AlphaFoldDB" id="A0A1B0CWV6"/>
<sequence length="138" mass="16465">MTVAILKEFLGEFGKIGRVYLQNNKSDDDEAGKKRRKMRRYTEGWVEFESKKVAKLLALRLNGKPITTRKGSKFCDILWNLKYLSRFKWVHLSERLTYEKAVYRQRLQTEISLARKEANFYGENLDRSEKLRKRNAKK</sequence>
<protein>
    <recommendedName>
        <fullName evidence="3">Activator of basal transcription 1</fullName>
    </recommendedName>
</protein>